<dbReference type="InterPro" id="IPR014777">
    <property type="entry name" value="4pyrrole_Mease_sub1"/>
</dbReference>
<dbReference type="Pfam" id="PF23016">
    <property type="entry name" value="RsmI_C"/>
    <property type="match status" value="1"/>
</dbReference>
<evidence type="ECO:0000256" key="4">
    <source>
        <dbReference type="ARBA" id="ARBA00022679"/>
    </source>
</evidence>
<keyword evidence="3 6" id="KW-0489">Methyltransferase</keyword>
<evidence type="ECO:0000256" key="6">
    <source>
        <dbReference type="HAMAP-Rule" id="MF_01877"/>
    </source>
</evidence>
<dbReference type="Proteomes" id="UP000186336">
    <property type="component" value="Chromosome"/>
</dbReference>
<proteinExistence type="inferred from homology"/>
<comment type="function">
    <text evidence="6">Catalyzes the 2'-O-methylation of the ribose of cytidine 1402 (C1402) in 16S rRNA.</text>
</comment>
<dbReference type="EC" id="2.1.1.198" evidence="6"/>
<organism evidence="9 10">
    <name type="scientific">Tateyamaria omphalii</name>
    <dbReference type="NCBI Taxonomy" id="299262"/>
    <lineage>
        <taxon>Bacteria</taxon>
        <taxon>Pseudomonadati</taxon>
        <taxon>Pseudomonadota</taxon>
        <taxon>Alphaproteobacteria</taxon>
        <taxon>Rhodobacterales</taxon>
        <taxon>Roseobacteraceae</taxon>
        <taxon>Tateyamaria</taxon>
    </lineage>
</organism>
<dbReference type="InterPro" id="IPR053910">
    <property type="entry name" value="RsmI_HTH"/>
</dbReference>
<keyword evidence="10" id="KW-1185">Reference proteome</keyword>
<dbReference type="NCBIfam" id="TIGR00096">
    <property type="entry name" value="16S rRNA (cytidine(1402)-2'-O)-methyltransferase"/>
    <property type="match status" value="1"/>
</dbReference>
<evidence type="ECO:0000259" key="8">
    <source>
        <dbReference type="Pfam" id="PF23016"/>
    </source>
</evidence>
<evidence type="ECO:0000313" key="10">
    <source>
        <dbReference type="Proteomes" id="UP000186336"/>
    </source>
</evidence>
<dbReference type="Pfam" id="PF00590">
    <property type="entry name" value="TP_methylase"/>
    <property type="match status" value="1"/>
</dbReference>
<keyword evidence="5 6" id="KW-0949">S-adenosyl-L-methionine</keyword>
<dbReference type="SUPFAM" id="SSF53790">
    <property type="entry name" value="Tetrapyrrole methylase"/>
    <property type="match status" value="1"/>
</dbReference>
<comment type="subcellular location">
    <subcellularLocation>
        <location evidence="6">Cytoplasm</location>
    </subcellularLocation>
</comment>
<protein>
    <recommendedName>
        <fullName evidence="6">Ribosomal RNA small subunit methyltransferase I</fullName>
        <ecNumber evidence="6">2.1.1.198</ecNumber>
    </recommendedName>
    <alternativeName>
        <fullName evidence="6">16S rRNA 2'-O-ribose C1402 methyltransferase</fullName>
    </alternativeName>
    <alternativeName>
        <fullName evidence="6">rRNA (cytidine-2'-O-)-methyltransferase RsmI</fullName>
    </alternativeName>
</protein>
<gene>
    <name evidence="6" type="primary">rsmI</name>
    <name evidence="9" type="ORF">BWR18_18860</name>
</gene>
<name>A0A1P8MZL8_9RHOB</name>
<dbReference type="RefSeq" id="WP_076629944.1">
    <property type="nucleotide sequence ID" value="NZ_CP019312.1"/>
</dbReference>
<evidence type="ECO:0000256" key="1">
    <source>
        <dbReference type="ARBA" id="ARBA00022490"/>
    </source>
</evidence>
<evidence type="ECO:0000259" key="7">
    <source>
        <dbReference type="Pfam" id="PF00590"/>
    </source>
</evidence>
<dbReference type="FunFam" id="3.30.950.10:FF:000002">
    <property type="entry name" value="Ribosomal RNA small subunit methyltransferase I"/>
    <property type="match status" value="1"/>
</dbReference>
<dbReference type="Gene3D" id="3.40.1010.10">
    <property type="entry name" value="Cobalt-precorrin-4 Transmethylase, Domain 1"/>
    <property type="match status" value="1"/>
</dbReference>
<accession>A0A1P8MZL8</accession>
<keyword evidence="2 6" id="KW-0698">rRNA processing</keyword>
<sequence>MNHIKTTLRPGIWFVGVPIGTARDITLRALDVLASADVLAAEDTRSLRKLMDIHGVPLDGRRIEALHEHSKETQVARLLARATEESVAYASEAGMPLIADPGFELARAARVAGIPVTCAPGPSAVLTALVLGGLPTDAFHFGGFLPATRSARQRALEGLAGIAATLVLYESPKRLGALLSDATDRLGAERPAAVCRELTKRFEDVRRGTLGELAEAYARETPKGEIVVLIGRGETKDVKEKDIDRALQSALSDMTVKDAAAFVAESLELPRRRVYQRALDMARDVKQGDEAE</sequence>
<keyword evidence="1 6" id="KW-0963">Cytoplasm</keyword>
<evidence type="ECO:0000256" key="2">
    <source>
        <dbReference type="ARBA" id="ARBA00022552"/>
    </source>
</evidence>
<dbReference type="GO" id="GO:0070677">
    <property type="term" value="F:rRNA (cytosine-2'-O-)-methyltransferase activity"/>
    <property type="evidence" value="ECO:0007669"/>
    <property type="project" value="UniProtKB-UniRule"/>
</dbReference>
<dbReference type="EMBL" id="CP019312">
    <property type="protein sequence ID" value="APX13511.1"/>
    <property type="molecule type" value="Genomic_DNA"/>
</dbReference>
<dbReference type="InterPro" id="IPR000878">
    <property type="entry name" value="4pyrrol_Mease"/>
</dbReference>
<dbReference type="AlphaFoldDB" id="A0A1P8MZL8"/>
<evidence type="ECO:0000313" key="9">
    <source>
        <dbReference type="EMBL" id="APX13511.1"/>
    </source>
</evidence>
<dbReference type="InterPro" id="IPR035996">
    <property type="entry name" value="4pyrrol_Methylase_sf"/>
</dbReference>
<reference evidence="9 10" key="1">
    <citation type="submission" date="2017-01" db="EMBL/GenBank/DDBJ databases">
        <title>Complete genome of Tateyamaria omphalii DOK1-4 isolated from seawater in Dokdo.</title>
        <authorList>
            <person name="Kim J.H."/>
            <person name="Chi W.-J."/>
        </authorList>
    </citation>
    <scope>NUCLEOTIDE SEQUENCE [LARGE SCALE GENOMIC DNA]</scope>
    <source>
        <strain evidence="9 10">DOK1-4</strain>
    </source>
</reference>
<comment type="similarity">
    <text evidence="6">Belongs to the methyltransferase superfamily. RsmI family.</text>
</comment>
<dbReference type="PANTHER" id="PTHR46111:SF1">
    <property type="entry name" value="RIBOSOMAL RNA SMALL SUBUNIT METHYLTRANSFERASE I"/>
    <property type="match status" value="1"/>
</dbReference>
<dbReference type="Gene3D" id="3.30.950.10">
    <property type="entry name" value="Methyltransferase, Cobalt-precorrin-4 Transmethylase, Domain 2"/>
    <property type="match status" value="1"/>
</dbReference>
<dbReference type="CDD" id="cd11648">
    <property type="entry name" value="RsmI"/>
    <property type="match status" value="1"/>
</dbReference>
<dbReference type="STRING" id="299262.BWR18_18860"/>
<dbReference type="PANTHER" id="PTHR46111">
    <property type="entry name" value="RIBOSOMAL RNA SMALL SUBUNIT METHYLTRANSFERASE I"/>
    <property type="match status" value="1"/>
</dbReference>
<keyword evidence="4 6" id="KW-0808">Transferase</keyword>
<evidence type="ECO:0000256" key="3">
    <source>
        <dbReference type="ARBA" id="ARBA00022603"/>
    </source>
</evidence>
<dbReference type="GO" id="GO:0005737">
    <property type="term" value="C:cytoplasm"/>
    <property type="evidence" value="ECO:0007669"/>
    <property type="project" value="UniProtKB-SubCell"/>
</dbReference>
<dbReference type="InterPro" id="IPR008189">
    <property type="entry name" value="rRNA_ssu_MeTfrase_I"/>
</dbReference>
<evidence type="ECO:0000256" key="5">
    <source>
        <dbReference type="ARBA" id="ARBA00022691"/>
    </source>
</evidence>
<dbReference type="InterPro" id="IPR014776">
    <property type="entry name" value="4pyrrole_Mease_sub2"/>
</dbReference>
<dbReference type="KEGG" id="tom:BWR18_18860"/>
<feature type="domain" description="Tetrapyrrole methylase" evidence="7">
    <location>
        <begin position="12"/>
        <end position="214"/>
    </location>
</feature>
<dbReference type="PIRSF" id="PIRSF005917">
    <property type="entry name" value="MTase_YraL"/>
    <property type="match status" value="1"/>
</dbReference>
<comment type="catalytic activity">
    <reaction evidence="6">
        <text>cytidine(1402) in 16S rRNA + S-adenosyl-L-methionine = 2'-O-methylcytidine(1402) in 16S rRNA + S-adenosyl-L-homocysteine + H(+)</text>
        <dbReference type="Rhea" id="RHEA:42924"/>
        <dbReference type="Rhea" id="RHEA-COMP:10285"/>
        <dbReference type="Rhea" id="RHEA-COMP:10286"/>
        <dbReference type="ChEBI" id="CHEBI:15378"/>
        <dbReference type="ChEBI" id="CHEBI:57856"/>
        <dbReference type="ChEBI" id="CHEBI:59789"/>
        <dbReference type="ChEBI" id="CHEBI:74495"/>
        <dbReference type="ChEBI" id="CHEBI:82748"/>
        <dbReference type="EC" id="2.1.1.198"/>
    </reaction>
</comment>
<dbReference type="HAMAP" id="MF_01877">
    <property type="entry name" value="16SrRNA_methyltr_I"/>
    <property type="match status" value="1"/>
</dbReference>
<dbReference type="OrthoDB" id="9809084at2"/>
<feature type="domain" description="RsmI HTH" evidence="8">
    <location>
        <begin position="240"/>
        <end position="281"/>
    </location>
</feature>